<dbReference type="GeneID" id="111241295"/>
<evidence type="ECO:0000313" key="10">
    <source>
        <dbReference type="RefSeq" id="XP_022634500.1"/>
    </source>
</evidence>
<dbReference type="KEGG" id="vra:111241295"/>
<dbReference type="Pfam" id="PF00067">
    <property type="entry name" value="p450"/>
    <property type="match status" value="1"/>
</dbReference>
<sequence length="105" mass="12238">MSINARNIYLFHGIKVIDETMRVITFSPVVFREAKSDVNINGYLIPKGWKAVVWFRSVHLDPEIYPNPKEFNPYRGNQKEHKVQSVVREAYSPSINHPPSEERNV</sequence>
<dbReference type="RefSeq" id="XP_022634493.1">
    <property type="nucleotide sequence ID" value="XM_022778772.1"/>
</dbReference>
<organism evidence="4 5">
    <name type="scientific">Vigna radiata var. radiata</name>
    <name type="common">Mung bean</name>
    <name type="synonym">Phaseolus aureus</name>
    <dbReference type="NCBI Taxonomy" id="3916"/>
    <lineage>
        <taxon>Eukaryota</taxon>
        <taxon>Viridiplantae</taxon>
        <taxon>Streptophyta</taxon>
        <taxon>Embryophyta</taxon>
        <taxon>Tracheophyta</taxon>
        <taxon>Spermatophyta</taxon>
        <taxon>Magnoliopsida</taxon>
        <taxon>eudicotyledons</taxon>
        <taxon>Gunneridae</taxon>
        <taxon>Pentapetalae</taxon>
        <taxon>rosids</taxon>
        <taxon>fabids</taxon>
        <taxon>Fabales</taxon>
        <taxon>Fabaceae</taxon>
        <taxon>Papilionoideae</taxon>
        <taxon>50 kb inversion clade</taxon>
        <taxon>NPAAA clade</taxon>
        <taxon>indigoferoid/millettioid clade</taxon>
        <taxon>Phaseoleae</taxon>
        <taxon>Vigna</taxon>
    </lineage>
</organism>
<gene>
    <name evidence="5 6 7 8 9 10" type="primary">LOC111241295</name>
</gene>
<dbReference type="GO" id="GO:0005506">
    <property type="term" value="F:iron ion binding"/>
    <property type="evidence" value="ECO:0007669"/>
    <property type="project" value="InterPro"/>
</dbReference>
<dbReference type="GO" id="GO:0010268">
    <property type="term" value="P:brassinosteroid homeostasis"/>
    <property type="evidence" value="ECO:0007669"/>
    <property type="project" value="TreeGrafter"/>
</dbReference>
<dbReference type="RefSeq" id="XP_022634496.1">
    <property type="nucleotide sequence ID" value="XM_022778775.1"/>
</dbReference>
<evidence type="ECO:0000313" key="7">
    <source>
        <dbReference type="RefSeq" id="XP_022634493.1"/>
    </source>
</evidence>
<dbReference type="AlphaFoldDB" id="A0A3Q0EWF9"/>
<dbReference type="RefSeq" id="XP_022634500.1">
    <property type="nucleotide sequence ID" value="XM_022778779.1"/>
</dbReference>
<proteinExistence type="inferred from homology"/>
<dbReference type="Proteomes" id="UP000087766">
    <property type="component" value="Chromosome 1"/>
</dbReference>
<dbReference type="RefSeq" id="XP_022634492.1">
    <property type="nucleotide sequence ID" value="XM_022778771.1"/>
</dbReference>
<dbReference type="InterPro" id="IPR002397">
    <property type="entry name" value="Cyt_P450_B"/>
</dbReference>
<evidence type="ECO:0000313" key="8">
    <source>
        <dbReference type="RefSeq" id="XP_022634496.1"/>
    </source>
</evidence>
<evidence type="ECO:0000256" key="1">
    <source>
        <dbReference type="ARBA" id="ARBA00010617"/>
    </source>
</evidence>
<dbReference type="GO" id="GO:0016132">
    <property type="term" value="P:brassinosteroid biosynthetic process"/>
    <property type="evidence" value="ECO:0007669"/>
    <property type="project" value="TreeGrafter"/>
</dbReference>
<dbReference type="PRINTS" id="PR00359">
    <property type="entry name" value="BP450"/>
</dbReference>
<dbReference type="InterPro" id="IPR036396">
    <property type="entry name" value="Cyt_P450_sf"/>
</dbReference>
<evidence type="ECO:0000256" key="3">
    <source>
        <dbReference type="ARBA" id="ARBA00023004"/>
    </source>
</evidence>
<evidence type="ECO:0000313" key="6">
    <source>
        <dbReference type="RefSeq" id="XP_022634492.1"/>
    </source>
</evidence>
<dbReference type="RefSeq" id="XP_022634487.1">
    <property type="nucleotide sequence ID" value="XM_022778766.1"/>
</dbReference>
<keyword evidence="3" id="KW-0408">Iron</keyword>
<dbReference type="OrthoDB" id="1470350at2759"/>
<name>A0A3Q0EWF9_VIGRR</name>
<dbReference type="PANTHER" id="PTHR24286:SF356">
    <property type="entry name" value="ENT-KAURENOIC ACID OXIDASE 2"/>
    <property type="match status" value="1"/>
</dbReference>
<keyword evidence="2" id="KW-0479">Metal-binding</keyword>
<comment type="similarity">
    <text evidence="1">Belongs to the cytochrome P450 family.</text>
</comment>
<evidence type="ECO:0000313" key="9">
    <source>
        <dbReference type="RefSeq" id="XP_022634498.1"/>
    </source>
</evidence>
<dbReference type="GO" id="GO:0005783">
    <property type="term" value="C:endoplasmic reticulum"/>
    <property type="evidence" value="ECO:0007669"/>
    <property type="project" value="TreeGrafter"/>
</dbReference>
<keyword evidence="4" id="KW-1185">Reference proteome</keyword>
<reference evidence="5 6" key="2">
    <citation type="submission" date="2025-04" db="UniProtKB">
        <authorList>
            <consortium name="RefSeq"/>
        </authorList>
    </citation>
    <scope>IDENTIFICATION</scope>
    <source>
        <tissue evidence="5 6">Leaf</tissue>
    </source>
</reference>
<evidence type="ECO:0000256" key="2">
    <source>
        <dbReference type="ARBA" id="ARBA00022723"/>
    </source>
</evidence>
<accession>A0A3Q0EWF9</accession>
<dbReference type="GO" id="GO:0051777">
    <property type="term" value="F:ent-kaurenoic acid monooxygenase activity"/>
    <property type="evidence" value="ECO:0007669"/>
    <property type="project" value="TreeGrafter"/>
</dbReference>
<reference evidence="4" key="1">
    <citation type="journal article" date="2014" name="Nat. Commun.">
        <title>Genome sequence of mungbean and insights into evolution within Vigna species.</title>
        <authorList>
            <person name="Kang Y.J."/>
            <person name="Kim S.K."/>
            <person name="Kim M.Y."/>
            <person name="Lestari P."/>
            <person name="Kim K.H."/>
            <person name="Ha B.K."/>
            <person name="Jun T.H."/>
            <person name="Hwang W.J."/>
            <person name="Lee T."/>
            <person name="Lee J."/>
            <person name="Shim S."/>
            <person name="Yoon M.Y."/>
            <person name="Jang Y.E."/>
            <person name="Han K.S."/>
            <person name="Taeprayoon P."/>
            <person name="Yoon N."/>
            <person name="Somta P."/>
            <person name="Tanya P."/>
            <person name="Kim K.S."/>
            <person name="Gwag J.G."/>
            <person name="Moon J.K."/>
            <person name="Lee Y.H."/>
            <person name="Park B.S."/>
            <person name="Bombarely A."/>
            <person name="Doyle J.J."/>
            <person name="Jackson S.A."/>
            <person name="Schafleitner R."/>
            <person name="Srinives P."/>
            <person name="Varshney R.K."/>
            <person name="Lee S.H."/>
        </authorList>
    </citation>
    <scope>NUCLEOTIDE SEQUENCE [LARGE SCALE GENOMIC DNA]</scope>
    <source>
        <strain evidence="4">cv. VC1973A</strain>
    </source>
</reference>
<dbReference type="PANTHER" id="PTHR24286">
    <property type="entry name" value="CYTOCHROME P450 26"/>
    <property type="match status" value="1"/>
</dbReference>
<protein>
    <submittedName>
        <fullName evidence="5 6">Ent-kaurenoic acid oxidase 2-like isoform X1</fullName>
    </submittedName>
</protein>
<dbReference type="RefSeq" id="XP_022634498.1">
    <property type="nucleotide sequence ID" value="XM_022778777.1"/>
</dbReference>
<evidence type="ECO:0000313" key="5">
    <source>
        <dbReference type="RefSeq" id="XP_022634487.1"/>
    </source>
</evidence>
<dbReference type="InterPro" id="IPR001128">
    <property type="entry name" value="Cyt_P450"/>
</dbReference>
<evidence type="ECO:0000313" key="4">
    <source>
        <dbReference type="Proteomes" id="UP000087766"/>
    </source>
</evidence>
<dbReference type="GO" id="GO:0016125">
    <property type="term" value="P:sterol metabolic process"/>
    <property type="evidence" value="ECO:0007669"/>
    <property type="project" value="TreeGrafter"/>
</dbReference>
<dbReference type="SUPFAM" id="SSF48264">
    <property type="entry name" value="Cytochrome P450"/>
    <property type="match status" value="1"/>
</dbReference>
<dbReference type="Gene3D" id="1.10.630.10">
    <property type="entry name" value="Cytochrome P450"/>
    <property type="match status" value="1"/>
</dbReference>
<dbReference type="GO" id="GO:0020037">
    <property type="term" value="F:heme binding"/>
    <property type="evidence" value="ECO:0007669"/>
    <property type="project" value="InterPro"/>
</dbReference>